<dbReference type="Pfam" id="PF01425">
    <property type="entry name" value="Amidase"/>
    <property type="match status" value="1"/>
</dbReference>
<protein>
    <submittedName>
        <fullName evidence="2">Amidase signature enzyme</fullName>
    </submittedName>
</protein>
<proteinExistence type="predicted"/>
<sequence length="631" mass="68917">MFKYIKAALAPNIEPELPAAYFENINAVRKLSFTSSSDFSLPEFDPLTASAYELSEMLNAGAITSVEIIEAYLHQIDQHNRRGRQLRALISVAPRHELMRIARRLDDERARGKRRSPLHGIPIVLKDNIMTDANLGMDTTVGSYAFVGCIPKKNATIVDRLIRRGLIILGKSNLTEFCGLKNPSMPPGWSAVGGQCQSPYVARHIAKKKLHWELSAPGGSSTGSAVSVASGFSTLAIGTDTIGSLITPANRGALYALKPTVGEVPMDGIFTLSKSFDSAGGMAKSAKDLVALMDALLSPTSKESSARVPKTCFRIKEDWGNLRIGFTEPTIWSSWRKCGRINADAERFMLQKYEMVVQSLIEMGVDIVYPVELPSQASLNLDGKNSFEPIVYSEFKECLAEFIRQFKITKVHSLAEIINFNLEHPELTLPPSCPHQNDLMAALQSGVLRDQVRAAREHLQTAGGRDGLDYLFSSLQLDIVVAPGDAALSSLAAAAGYPTAACPLSALKLNGQPFGMTLASPPHTEHVLLHFLTAYEATFPPRALPLPLSTVPLQDPHPEPLPDKPIVDLILHEWDTRRFSCSADALADWLNARWRKSGYELSAETVCEVLRSNGRIAFRGLGDDAAGAFAR</sequence>
<dbReference type="RefSeq" id="XP_033683168.1">
    <property type="nucleotide sequence ID" value="XM_033835608.1"/>
</dbReference>
<evidence type="ECO:0000313" key="2">
    <source>
        <dbReference type="EMBL" id="KAF2248164.1"/>
    </source>
</evidence>
<dbReference type="OrthoDB" id="566138at2759"/>
<feature type="domain" description="Amidase" evidence="1">
    <location>
        <begin position="67"/>
        <end position="483"/>
    </location>
</feature>
<dbReference type="PANTHER" id="PTHR42678">
    <property type="entry name" value="AMIDASE"/>
    <property type="match status" value="1"/>
</dbReference>
<dbReference type="GeneID" id="54588938"/>
<dbReference type="Gene3D" id="3.90.1300.10">
    <property type="entry name" value="Amidase signature (AS) domain"/>
    <property type="match status" value="1"/>
</dbReference>
<dbReference type="SUPFAM" id="SSF75304">
    <property type="entry name" value="Amidase signature (AS) enzymes"/>
    <property type="match status" value="1"/>
</dbReference>
<evidence type="ECO:0000259" key="1">
    <source>
        <dbReference type="Pfam" id="PF01425"/>
    </source>
</evidence>
<dbReference type="AlphaFoldDB" id="A0A6A6IC65"/>
<accession>A0A6A6IC65</accession>
<organism evidence="2 3">
    <name type="scientific">Trematosphaeria pertusa</name>
    <dbReference type="NCBI Taxonomy" id="390896"/>
    <lineage>
        <taxon>Eukaryota</taxon>
        <taxon>Fungi</taxon>
        <taxon>Dikarya</taxon>
        <taxon>Ascomycota</taxon>
        <taxon>Pezizomycotina</taxon>
        <taxon>Dothideomycetes</taxon>
        <taxon>Pleosporomycetidae</taxon>
        <taxon>Pleosporales</taxon>
        <taxon>Massarineae</taxon>
        <taxon>Trematosphaeriaceae</taxon>
        <taxon>Trematosphaeria</taxon>
    </lineage>
</organism>
<dbReference type="Proteomes" id="UP000800094">
    <property type="component" value="Unassembled WGS sequence"/>
</dbReference>
<dbReference type="EMBL" id="ML987196">
    <property type="protein sequence ID" value="KAF2248164.1"/>
    <property type="molecule type" value="Genomic_DNA"/>
</dbReference>
<name>A0A6A6IC65_9PLEO</name>
<keyword evidence="3" id="KW-1185">Reference proteome</keyword>
<dbReference type="InterPro" id="IPR036928">
    <property type="entry name" value="AS_sf"/>
</dbReference>
<dbReference type="PANTHER" id="PTHR42678:SF34">
    <property type="entry name" value="OS04G0183300 PROTEIN"/>
    <property type="match status" value="1"/>
</dbReference>
<reference evidence="2" key="1">
    <citation type="journal article" date="2020" name="Stud. Mycol.">
        <title>101 Dothideomycetes genomes: a test case for predicting lifestyles and emergence of pathogens.</title>
        <authorList>
            <person name="Haridas S."/>
            <person name="Albert R."/>
            <person name="Binder M."/>
            <person name="Bloem J."/>
            <person name="Labutti K."/>
            <person name="Salamov A."/>
            <person name="Andreopoulos B."/>
            <person name="Baker S."/>
            <person name="Barry K."/>
            <person name="Bills G."/>
            <person name="Bluhm B."/>
            <person name="Cannon C."/>
            <person name="Castanera R."/>
            <person name="Culley D."/>
            <person name="Daum C."/>
            <person name="Ezra D."/>
            <person name="Gonzalez J."/>
            <person name="Henrissat B."/>
            <person name="Kuo A."/>
            <person name="Liang C."/>
            <person name="Lipzen A."/>
            <person name="Lutzoni F."/>
            <person name="Magnuson J."/>
            <person name="Mondo S."/>
            <person name="Nolan M."/>
            <person name="Ohm R."/>
            <person name="Pangilinan J."/>
            <person name="Park H.-J."/>
            <person name="Ramirez L."/>
            <person name="Alfaro M."/>
            <person name="Sun H."/>
            <person name="Tritt A."/>
            <person name="Yoshinaga Y."/>
            <person name="Zwiers L.-H."/>
            <person name="Turgeon B."/>
            <person name="Goodwin S."/>
            <person name="Spatafora J."/>
            <person name="Crous P."/>
            <person name="Grigoriev I."/>
        </authorList>
    </citation>
    <scope>NUCLEOTIDE SEQUENCE</scope>
    <source>
        <strain evidence="2">CBS 122368</strain>
    </source>
</reference>
<dbReference type="InterPro" id="IPR023631">
    <property type="entry name" value="Amidase_dom"/>
</dbReference>
<gene>
    <name evidence="2" type="ORF">BU26DRAFT_605674</name>
</gene>
<evidence type="ECO:0000313" key="3">
    <source>
        <dbReference type="Proteomes" id="UP000800094"/>
    </source>
</evidence>